<dbReference type="EMBL" id="LN899820">
    <property type="protein sequence ID" value="CUV58610.1"/>
    <property type="molecule type" value="Genomic_DNA"/>
</dbReference>
<name>A0A0S4X3V1_RALSL</name>
<sequence>MRIKNLEHQREGLHRYSTCRGAIPTVPRWRDTLPIERFGYAAHFRPMLWLASAPWLLGGRATLHVNRDSIKAPSAPNRIVSGRRLIGANLSGVRTSTGAGSHRPQNTRPAPTQCWSGSGGNGWFVVVGGAHRANPGLSLIHI</sequence>
<feature type="region of interest" description="Disordered" evidence="1">
    <location>
        <begin position="92"/>
        <end position="114"/>
    </location>
</feature>
<protein>
    <submittedName>
        <fullName evidence="2">Uncharacterized protein</fullName>
    </submittedName>
</protein>
<gene>
    <name evidence="2" type="ORF">RUN215_v1_2680001</name>
</gene>
<evidence type="ECO:0000313" key="2">
    <source>
        <dbReference type="EMBL" id="CUV58610.1"/>
    </source>
</evidence>
<organism evidence="2">
    <name type="scientific">Ralstonia solanacearum</name>
    <name type="common">Pseudomonas solanacearum</name>
    <dbReference type="NCBI Taxonomy" id="305"/>
    <lineage>
        <taxon>Bacteria</taxon>
        <taxon>Pseudomonadati</taxon>
        <taxon>Pseudomonadota</taxon>
        <taxon>Betaproteobacteria</taxon>
        <taxon>Burkholderiales</taxon>
        <taxon>Burkholderiaceae</taxon>
        <taxon>Ralstonia</taxon>
        <taxon>Ralstonia solanacearum species complex</taxon>
    </lineage>
</organism>
<reference evidence="2" key="1">
    <citation type="submission" date="2015-10" db="EMBL/GenBank/DDBJ databases">
        <authorList>
            <person name="Gilbert D.G."/>
        </authorList>
    </citation>
    <scope>NUCLEOTIDE SEQUENCE</scope>
    <source>
        <strain evidence="2">Phyl III-seqv23</strain>
    </source>
</reference>
<evidence type="ECO:0000256" key="1">
    <source>
        <dbReference type="SAM" id="MobiDB-lite"/>
    </source>
</evidence>
<accession>A0A0S4X3V1</accession>
<dbReference type="AlphaFoldDB" id="A0A0S4X3V1"/>
<proteinExistence type="predicted"/>